<evidence type="ECO:0000313" key="1">
    <source>
        <dbReference type="EMBL" id="MBF1129811.1"/>
    </source>
</evidence>
<dbReference type="EMBL" id="JABZMK010000056">
    <property type="protein sequence ID" value="MBF1129811.1"/>
    <property type="molecule type" value="Genomic_DNA"/>
</dbReference>
<dbReference type="AlphaFoldDB" id="A0A6L6TL08"/>
<sequence length="75" mass="8923">MNTMVLFTSKRVSNLEFFFFHSRIKPYIIAPVNEAKAERLVAIRYSALKKLRYFLYWLVYVRFLIAGFDAVLLVI</sequence>
<dbReference type="RefSeq" id="WP_276640416.1">
    <property type="nucleotide sequence ID" value="NZ_JAUUMQ010000001.1"/>
</dbReference>
<evidence type="ECO:0000313" key="2">
    <source>
        <dbReference type="Proteomes" id="UP000757890"/>
    </source>
</evidence>
<proteinExistence type="predicted"/>
<dbReference type="Proteomes" id="UP000757890">
    <property type="component" value="Unassembled WGS sequence"/>
</dbReference>
<protein>
    <submittedName>
        <fullName evidence="1">Uncharacterized protein</fullName>
    </submittedName>
</protein>
<organism evidence="1 2">
    <name type="scientific">Dialister invisus</name>
    <dbReference type="NCBI Taxonomy" id="218538"/>
    <lineage>
        <taxon>Bacteria</taxon>
        <taxon>Bacillati</taxon>
        <taxon>Bacillota</taxon>
        <taxon>Negativicutes</taxon>
        <taxon>Veillonellales</taxon>
        <taxon>Veillonellaceae</taxon>
        <taxon>Dialister</taxon>
    </lineage>
</organism>
<accession>A0A6L6TL08</accession>
<comment type="caution">
    <text evidence="1">The sequence shown here is derived from an EMBL/GenBank/DDBJ whole genome shotgun (WGS) entry which is preliminary data.</text>
</comment>
<reference evidence="1" key="1">
    <citation type="submission" date="2020-04" db="EMBL/GenBank/DDBJ databases">
        <title>Deep metagenomics examines the oral microbiome during advanced dental caries in children, revealing novel taxa and co-occurrences with host molecules.</title>
        <authorList>
            <person name="Baker J.L."/>
            <person name="Morton J.T."/>
            <person name="Dinis M."/>
            <person name="Alvarez R."/>
            <person name="Tran N.C."/>
            <person name="Knight R."/>
            <person name="Edlund A."/>
        </authorList>
    </citation>
    <scope>NUCLEOTIDE SEQUENCE</scope>
    <source>
        <strain evidence="1">JCVI_32_bin.14</strain>
    </source>
</reference>
<name>A0A6L6TL08_9FIRM</name>
<gene>
    <name evidence="1" type="ORF">HXL70_07195</name>
</gene>